<evidence type="ECO:0000313" key="2">
    <source>
        <dbReference type="EMBL" id="KAK7083956.1"/>
    </source>
</evidence>
<organism evidence="2 3">
    <name type="scientific">Halocaridina rubra</name>
    <name type="common">Hawaiian red shrimp</name>
    <dbReference type="NCBI Taxonomy" id="373956"/>
    <lineage>
        <taxon>Eukaryota</taxon>
        <taxon>Metazoa</taxon>
        <taxon>Ecdysozoa</taxon>
        <taxon>Arthropoda</taxon>
        <taxon>Crustacea</taxon>
        <taxon>Multicrustacea</taxon>
        <taxon>Malacostraca</taxon>
        <taxon>Eumalacostraca</taxon>
        <taxon>Eucarida</taxon>
        <taxon>Decapoda</taxon>
        <taxon>Pleocyemata</taxon>
        <taxon>Caridea</taxon>
        <taxon>Atyoidea</taxon>
        <taxon>Atyidae</taxon>
        <taxon>Halocaridina</taxon>
    </lineage>
</organism>
<comment type="caution">
    <text evidence="2">The sequence shown here is derived from an EMBL/GenBank/DDBJ whole genome shotgun (WGS) entry which is preliminary data.</text>
</comment>
<dbReference type="AlphaFoldDB" id="A0AAN8XGY1"/>
<dbReference type="PANTHER" id="PTHR10824:SF39">
    <property type="entry name" value="DYNEIN AXONEMAL LIGHT CHAIN 1"/>
    <property type="match status" value="1"/>
</dbReference>
<dbReference type="GO" id="GO:0006631">
    <property type="term" value="P:fatty acid metabolic process"/>
    <property type="evidence" value="ECO:0007669"/>
    <property type="project" value="TreeGrafter"/>
</dbReference>
<keyword evidence="3" id="KW-1185">Reference proteome</keyword>
<dbReference type="InterPro" id="IPR029058">
    <property type="entry name" value="AB_hydrolase_fold"/>
</dbReference>
<dbReference type="EMBL" id="JAXCGZ010002397">
    <property type="protein sequence ID" value="KAK7083956.1"/>
    <property type="molecule type" value="Genomic_DNA"/>
</dbReference>
<evidence type="ECO:0000313" key="3">
    <source>
        <dbReference type="Proteomes" id="UP001381693"/>
    </source>
</evidence>
<dbReference type="GO" id="GO:0006637">
    <property type="term" value="P:acyl-CoA metabolic process"/>
    <property type="evidence" value="ECO:0007669"/>
    <property type="project" value="TreeGrafter"/>
</dbReference>
<dbReference type="Gene3D" id="3.40.50.1820">
    <property type="entry name" value="alpha/beta hydrolase"/>
    <property type="match status" value="1"/>
</dbReference>
<proteinExistence type="predicted"/>
<feature type="domain" description="BAAT/Acyl-CoA thioester hydrolase C-terminal" evidence="1">
    <location>
        <begin position="19"/>
        <end position="146"/>
    </location>
</feature>
<dbReference type="Pfam" id="PF08840">
    <property type="entry name" value="BAAT_C"/>
    <property type="match status" value="1"/>
</dbReference>
<sequence>MVRGKRLKGFGHLLIPVGSVLKPHVGTIGVSKGADITLSMATYIPEVKAAVWINGCNANVQSHLILRDGILPGLEFDVARTKIENDVIDCIEVLENPADYPETIIPIEKADAHFCFLVGCDDRNWKSEFHADLATSRLRGAGKNNFE</sequence>
<evidence type="ECO:0000259" key="1">
    <source>
        <dbReference type="Pfam" id="PF08840"/>
    </source>
</evidence>
<feature type="non-terminal residue" evidence="2">
    <location>
        <position position="147"/>
    </location>
</feature>
<gene>
    <name evidence="2" type="primary">ACOT2</name>
    <name evidence="2" type="ORF">SK128_024436</name>
</gene>
<dbReference type="GO" id="GO:0047617">
    <property type="term" value="F:fatty acyl-CoA hydrolase activity"/>
    <property type="evidence" value="ECO:0007669"/>
    <property type="project" value="TreeGrafter"/>
</dbReference>
<dbReference type="Proteomes" id="UP001381693">
    <property type="component" value="Unassembled WGS sequence"/>
</dbReference>
<dbReference type="SUPFAM" id="SSF53474">
    <property type="entry name" value="alpha/beta-Hydrolases"/>
    <property type="match status" value="1"/>
</dbReference>
<dbReference type="InterPro" id="IPR014940">
    <property type="entry name" value="BAAT_C"/>
</dbReference>
<accession>A0AAN8XGY1</accession>
<reference evidence="2 3" key="1">
    <citation type="submission" date="2023-11" db="EMBL/GenBank/DDBJ databases">
        <title>Halocaridina rubra genome assembly.</title>
        <authorList>
            <person name="Smith C."/>
        </authorList>
    </citation>
    <scope>NUCLEOTIDE SEQUENCE [LARGE SCALE GENOMIC DNA]</scope>
    <source>
        <strain evidence="2">EP-1</strain>
        <tissue evidence="2">Whole</tissue>
    </source>
</reference>
<name>A0AAN8XGY1_HALRR</name>
<dbReference type="PANTHER" id="PTHR10824">
    <property type="entry name" value="ACYL-COENZYME A THIOESTERASE-RELATED"/>
    <property type="match status" value="1"/>
</dbReference>
<protein>
    <submittedName>
        <fullName evidence="2">Acyl-coenzyme A thioesterase</fullName>
    </submittedName>
</protein>